<keyword evidence="4" id="KW-1185">Reference proteome</keyword>
<proteinExistence type="predicted"/>
<gene>
    <name evidence="3" type="ORF">I9W82_003299</name>
</gene>
<dbReference type="OrthoDB" id="4027703at2759"/>
<dbReference type="GeneID" id="93651928"/>
<dbReference type="AlphaFoldDB" id="A0A8H7ZGH4"/>
<feature type="transmembrane region" description="Helical" evidence="2">
    <location>
        <begin position="103"/>
        <end position="124"/>
    </location>
</feature>
<keyword evidence="2" id="KW-0812">Transmembrane</keyword>
<evidence type="ECO:0000313" key="4">
    <source>
        <dbReference type="Proteomes" id="UP000669133"/>
    </source>
</evidence>
<keyword evidence="2" id="KW-1133">Transmembrane helix</keyword>
<name>A0A8H7ZGH4_9ASCO</name>
<evidence type="ECO:0000256" key="2">
    <source>
        <dbReference type="SAM" id="Phobius"/>
    </source>
</evidence>
<protein>
    <submittedName>
        <fullName evidence="3">Uncharacterized protein</fullName>
    </submittedName>
</protein>
<accession>A0A8H7ZGH4</accession>
<evidence type="ECO:0000313" key="3">
    <source>
        <dbReference type="EMBL" id="KAG5419531.1"/>
    </source>
</evidence>
<feature type="transmembrane region" description="Helical" evidence="2">
    <location>
        <begin position="74"/>
        <end position="97"/>
    </location>
</feature>
<dbReference type="RefSeq" id="XP_067548647.1">
    <property type="nucleotide sequence ID" value="XM_067692248.1"/>
</dbReference>
<evidence type="ECO:0000256" key="1">
    <source>
        <dbReference type="SAM" id="MobiDB-lite"/>
    </source>
</evidence>
<sequence length="162" mass="17906">MDDQMELADRTCCNSTDDGSHKEDYQDPYSSISALRKEIESLKTDLEKQAKSKPKPEPVVMQFPAAPFRGEQTCFCSVVAVILFISTPFMIVFGTLLVRMFGVFGLSLAFFFLILDAAVAFNAVEILGTVTFNWCAVGGFLFWLLLSAGFVAFVWLKSGSSI</sequence>
<feature type="transmembrane region" description="Helical" evidence="2">
    <location>
        <begin position="131"/>
        <end position="156"/>
    </location>
</feature>
<dbReference type="Proteomes" id="UP000669133">
    <property type="component" value="Unassembled WGS sequence"/>
</dbReference>
<feature type="region of interest" description="Disordered" evidence="1">
    <location>
        <begin position="1"/>
        <end position="28"/>
    </location>
</feature>
<comment type="caution">
    <text evidence="3">The sequence shown here is derived from an EMBL/GenBank/DDBJ whole genome shotgun (WGS) entry which is preliminary data.</text>
</comment>
<reference evidence="3 4" key="1">
    <citation type="submission" date="2020-12" db="EMBL/GenBank/DDBJ databases">
        <title>Effect of drift, selection, and recombination on the evolution of hybrid genomes in Candida yeast pathogens.</title>
        <authorList>
            <person name="Mixao V."/>
            <person name="Ksiezopolska E."/>
            <person name="Saus E."/>
            <person name="Boekhout T."/>
            <person name="Gacser A."/>
            <person name="Gabaldon T."/>
        </authorList>
    </citation>
    <scope>NUCLEOTIDE SEQUENCE [LARGE SCALE GENOMIC DNA]</scope>
    <source>
        <strain evidence="3 4">BP57</strain>
    </source>
</reference>
<organism evidence="3 4">
    <name type="scientific">Candida metapsilosis</name>
    <dbReference type="NCBI Taxonomy" id="273372"/>
    <lineage>
        <taxon>Eukaryota</taxon>
        <taxon>Fungi</taxon>
        <taxon>Dikarya</taxon>
        <taxon>Ascomycota</taxon>
        <taxon>Saccharomycotina</taxon>
        <taxon>Pichiomycetes</taxon>
        <taxon>Debaryomycetaceae</taxon>
        <taxon>Candida/Lodderomyces clade</taxon>
        <taxon>Candida</taxon>
    </lineage>
</organism>
<dbReference type="EMBL" id="JAEOAQ010000003">
    <property type="protein sequence ID" value="KAG5419531.1"/>
    <property type="molecule type" value="Genomic_DNA"/>
</dbReference>
<keyword evidence="2" id="KW-0472">Membrane</keyword>